<dbReference type="AlphaFoldDB" id="A0A1U7I6A3"/>
<dbReference type="OrthoDB" id="9814556at2"/>
<dbReference type="Pfam" id="PF01593">
    <property type="entry name" value="Amino_oxidase"/>
    <property type="match status" value="1"/>
</dbReference>
<dbReference type="STRING" id="454136.NIES2119_27900"/>
<name>A0A1U7I6A3_9CYAN</name>
<dbReference type="InterPro" id="IPR036188">
    <property type="entry name" value="FAD/NAD-bd_sf"/>
</dbReference>
<gene>
    <name evidence="5" type="ORF">NIES2119_27900</name>
</gene>
<dbReference type="GO" id="GO:0016491">
    <property type="term" value="F:oxidoreductase activity"/>
    <property type="evidence" value="ECO:0007669"/>
    <property type="project" value="InterPro"/>
</dbReference>
<dbReference type="RefSeq" id="WP_073596762.1">
    <property type="nucleotide sequence ID" value="NZ_MRCE01000046.1"/>
</dbReference>
<comment type="function">
    <text evidence="1">Probable oxidoreductase that may play a role as regulator of mitochondrial function.</text>
</comment>
<evidence type="ECO:0000259" key="4">
    <source>
        <dbReference type="Pfam" id="PF01593"/>
    </source>
</evidence>
<dbReference type="SUPFAM" id="SSF51905">
    <property type="entry name" value="FAD/NAD(P)-binding domain"/>
    <property type="match status" value="1"/>
</dbReference>
<evidence type="ECO:0000256" key="1">
    <source>
        <dbReference type="ARBA" id="ARBA00037217"/>
    </source>
</evidence>
<dbReference type="PANTHER" id="PTHR10668">
    <property type="entry name" value="PHYTOENE DEHYDROGENASE"/>
    <property type="match status" value="1"/>
</dbReference>
<reference evidence="5 6" key="1">
    <citation type="submission" date="2016-11" db="EMBL/GenBank/DDBJ databases">
        <title>Draft Genome Sequences of Nine Cyanobacterial Strains from Diverse Habitats.</title>
        <authorList>
            <person name="Zhu T."/>
            <person name="Hou S."/>
            <person name="Lu X."/>
            <person name="Hess W.R."/>
        </authorList>
    </citation>
    <scope>NUCLEOTIDE SEQUENCE [LARGE SCALE GENOMIC DNA]</scope>
    <source>
        <strain evidence="5 6">IAM M-71</strain>
    </source>
</reference>
<evidence type="ECO:0000256" key="3">
    <source>
        <dbReference type="ARBA" id="ARBA00040298"/>
    </source>
</evidence>
<proteinExistence type="predicted"/>
<dbReference type="InterPro" id="IPR002937">
    <property type="entry name" value="Amino_oxidase"/>
</dbReference>
<dbReference type="Proteomes" id="UP000185860">
    <property type="component" value="Unassembled WGS sequence"/>
</dbReference>
<dbReference type="Gene3D" id="3.50.50.60">
    <property type="entry name" value="FAD/NAD(P)-binding domain"/>
    <property type="match status" value="2"/>
</dbReference>
<evidence type="ECO:0000313" key="6">
    <source>
        <dbReference type="Proteomes" id="UP000185860"/>
    </source>
</evidence>
<sequence>MNQPKRKVDILIIGAGHNGLVSAIILARQGFNVLILEEKPVIGGACRTEKPFKTAPNLGTSTGAYLLGLMPPELLQILNINLPKIRRDPHYFLPTTDNKYLLFGSDREAMKQQFINFFSEVDWKANEALQNEISQIREDIAPTWLNPPLSIEETAEKYVRPQLRQIFIDLCRKSVGEYLDRFNFKSDLIKAMYAVTDGFSGLCGTWDTPGTGMNFLIHNMCRLPGSDGTWMVVKGGMGTITQTLANEAIKAGAKIETRKGVSQILVENNQVKGVVLADDSEVSAHTIIVNADPFRMQELVGEEKLPKEYNQRLDSYRKNGTTFKVNMCLKDLPKFTCLPENKGQFNTTIHLLPDESEVMRSLNTTFAEVQAGILPDFPTIEWYIHTTIDPSLQDEAGRHNSALFVQWVPYELTGTTWEKEESRYVNHLLSICDRFAPGTTELVQEVFPLHPQKIEQHFGITRGHIHHVDNSYGFSDRLPYTTPISGLYSASAGCHPAGSVIGAAGYNAAQIVLQELKIS</sequence>
<feature type="domain" description="Amine oxidase" evidence="4">
    <location>
        <begin position="19"/>
        <end position="330"/>
    </location>
</feature>
<dbReference type="PANTHER" id="PTHR10668:SF103">
    <property type="entry name" value="PYRIDINE NUCLEOTIDE-DISULFIDE OXIDOREDUCTASE DOMAIN-CONTAINING PROTEIN 2"/>
    <property type="match status" value="1"/>
</dbReference>
<comment type="caution">
    <text evidence="5">The sequence shown here is derived from an EMBL/GenBank/DDBJ whole genome shotgun (WGS) entry which is preliminary data.</text>
</comment>
<evidence type="ECO:0000313" key="5">
    <source>
        <dbReference type="EMBL" id="OKH31795.1"/>
    </source>
</evidence>
<comment type="subunit">
    <text evidence="2">Interacts with COX5B; this interaction may contribute to localize PYROXD2 to the inner face of the inner mitochondrial membrane.</text>
</comment>
<organism evidence="5 6">
    <name type="scientific">[Phormidium ambiguum] IAM M-71</name>
    <dbReference type="NCBI Taxonomy" id="454136"/>
    <lineage>
        <taxon>Bacteria</taxon>
        <taxon>Bacillati</taxon>
        <taxon>Cyanobacteriota</taxon>
        <taxon>Cyanophyceae</taxon>
        <taxon>Oscillatoriophycideae</taxon>
        <taxon>Aerosakkonematales</taxon>
        <taxon>Aerosakkonemataceae</taxon>
        <taxon>Floridanema</taxon>
    </lineage>
</organism>
<accession>A0A1U7I6A3</accession>
<protein>
    <recommendedName>
        <fullName evidence="3">Pyridine nucleotide-disulfide oxidoreductase domain-containing protein 2</fullName>
    </recommendedName>
</protein>
<dbReference type="EMBL" id="MRCE01000046">
    <property type="protein sequence ID" value="OKH31795.1"/>
    <property type="molecule type" value="Genomic_DNA"/>
</dbReference>
<evidence type="ECO:0000256" key="2">
    <source>
        <dbReference type="ARBA" id="ARBA00038825"/>
    </source>
</evidence>